<keyword evidence="2" id="KW-1185">Reference proteome</keyword>
<evidence type="ECO:0000313" key="2">
    <source>
        <dbReference type="Proteomes" id="UP000257109"/>
    </source>
</evidence>
<dbReference type="AlphaFoldDB" id="A0A371GNH0"/>
<accession>A0A371GNH0</accession>
<gene>
    <name evidence="1" type="ORF">CR513_25905</name>
</gene>
<dbReference type="OrthoDB" id="1000712at2759"/>
<name>A0A371GNH0_MUCPR</name>
<organism evidence="1 2">
    <name type="scientific">Mucuna pruriens</name>
    <name type="common">Velvet bean</name>
    <name type="synonym">Dolichos pruriens</name>
    <dbReference type="NCBI Taxonomy" id="157652"/>
    <lineage>
        <taxon>Eukaryota</taxon>
        <taxon>Viridiplantae</taxon>
        <taxon>Streptophyta</taxon>
        <taxon>Embryophyta</taxon>
        <taxon>Tracheophyta</taxon>
        <taxon>Spermatophyta</taxon>
        <taxon>Magnoliopsida</taxon>
        <taxon>eudicotyledons</taxon>
        <taxon>Gunneridae</taxon>
        <taxon>Pentapetalae</taxon>
        <taxon>rosids</taxon>
        <taxon>fabids</taxon>
        <taxon>Fabales</taxon>
        <taxon>Fabaceae</taxon>
        <taxon>Papilionoideae</taxon>
        <taxon>50 kb inversion clade</taxon>
        <taxon>NPAAA clade</taxon>
        <taxon>indigoferoid/millettioid clade</taxon>
        <taxon>Phaseoleae</taxon>
        <taxon>Mucuna</taxon>
    </lineage>
</organism>
<sequence length="154" mass="17870">MLSLKRPVWGIITHGDKVVNKPKKDYTQDDYNILQLNVRARYIITCALSKTKYNKFCRTKDVQLRKVVAFMRHYKMFTKKDDETIDEIFGKFQTILNGLSSLGYEFSKAQNNLKILDSLLKLSSKDPLALKTRETSSRKEEKCLKVLKVETSNA</sequence>
<comment type="caution">
    <text evidence="1">The sequence shown here is derived from an EMBL/GenBank/DDBJ whole genome shotgun (WGS) entry which is preliminary data.</text>
</comment>
<dbReference type="Proteomes" id="UP000257109">
    <property type="component" value="Unassembled WGS sequence"/>
</dbReference>
<dbReference type="EMBL" id="QJKJ01004968">
    <property type="protein sequence ID" value="RDX92030.1"/>
    <property type="molecule type" value="Genomic_DNA"/>
</dbReference>
<proteinExistence type="predicted"/>
<feature type="non-terminal residue" evidence="1">
    <location>
        <position position="1"/>
    </location>
</feature>
<protein>
    <submittedName>
        <fullName evidence="1">Uncharacterized protein</fullName>
    </submittedName>
</protein>
<reference evidence="1" key="1">
    <citation type="submission" date="2018-05" db="EMBL/GenBank/DDBJ databases">
        <title>Draft genome of Mucuna pruriens seed.</title>
        <authorList>
            <person name="Nnadi N.E."/>
            <person name="Vos R."/>
            <person name="Hasami M.H."/>
            <person name="Devisetty U.K."/>
            <person name="Aguiy J.C."/>
        </authorList>
    </citation>
    <scope>NUCLEOTIDE SEQUENCE [LARGE SCALE GENOMIC DNA]</scope>
    <source>
        <strain evidence="1">JCA_2017</strain>
    </source>
</reference>
<evidence type="ECO:0000313" key="1">
    <source>
        <dbReference type="EMBL" id="RDX92030.1"/>
    </source>
</evidence>